<dbReference type="GO" id="GO:0005739">
    <property type="term" value="C:mitochondrion"/>
    <property type="evidence" value="ECO:0007669"/>
    <property type="project" value="TreeGrafter"/>
</dbReference>
<dbReference type="Pfam" id="PF13242">
    <property type="entry name" value="Hydrolase_like"/>
    <property type="match status" value="1"/>
</dbReference>
<dbReference type="SUPFAM" id="SSF56784">
    <property type="entry name" value="HAD-like"/>
    <property type="match status" value="1"/>
</dbReference>
<dbReference type="NCBIfam" id="TIGR01460">
    <property type="entry name" value="HAD-SF-IIA"/>
    <property type="match status" value="1"/>
</dbReference>
<dbReference type="Pfam" id="PF13344">
    <property type="entry name" value="Hydrolase_6"/>
    <property type="match status" value="1"/>
</dbReference>
<dbReference type="NCBIfam" id="TIGR01456">
    <property type="entry name" value="CECR5"/>
    <property type="match status" value="1"/>
</dbReference>
<dbReference type="GO" id="GO:0016787">
    <property type="term" value="F:hydrolase activity"/>
    <property type="evidence" value="ECO:0007669"/>
    <property type="project" value="UniProtKB-KW"/>
</dbReference>
<keyword evidence="2" id="KW-1185">Reference proteome</keyword>
<dbReference type="PANTHER" id="PTHR14269:SF57">
    <property type="entry name" value="SUPERFAMILY HYDROLASE, PUTATIVE (AFU_ORTHOLOGUE AFUA_2G02580)-RELATED"/>
    <property type="match status" value="1"/>
</dbReference>
<sequence length="403" mass="45572">MASTVSLPETLICSIRIQLRRPQCRPIPLPRKPLRRYLQTSPPTSRIPSFAFAFDIDGVLVRSSDPLPRAHETLSYLQRNHIPFILLTNGGGKTEAERIEELSHKLGVELDTSMFVQSHTPFALMDEYKDKTVLVVGGDGDKCRHVAESYGYKNVVTPGDILVAHPEIWPFAQQFLPYYKPITRPLPSSISATHPTSSLKIDAIFVYNDPRDWGLDATIILDLLLSSHGILGTTSLRNNDDSLRKRGFQQDNQPTLFYSNPDLWWAAKYHLPRLGQGGFREALEGLWRAVTDGAELKKTVIGKPHQLTYEFAERRLREHRQHLFGGEEGELTRVFMVGDNPESDIRGANEYKSPWNSRWTSCLVRTGVYAGGVPRWTPEVTVEGVEEAVKWAIKDVGWEGEKK</sequence>
<protein>
    <submittedName>
        <fullName evidence="1">Putative HAD superfamily hydrolase</fullName>
    </submittedName>
</protein>
<dbReference type="FunFam" id="3.40.50.1000:FF:000069">
    <property type="entry name" value="HAD-superfamily subfamily IIA hydrolase"/>
    <property type="match status" value="1"/>
</dbReference>
<evidence type="ECO:0000313" key="2">
    <source>
        <dbReference type="Proteomes" id="UP000800041"/>
    </source>
</evidence>
<proteinExistence type="predicted"/>
<dbReference type="InterPro" id="IPR023214">
    <property type="entry name" value="HAD_sf"/>
</dbReference>
<dbReference type="AlphaFoldDB" id="A0A6G1GSE6"/>
<dbReference type="InterPro" id="IPR006353">
    <property type="entry name" value="HAD-SF_hydro_IIA_CECR5"/>
</dbReference>
<dbReference type="GO" id="GO:0046474">
    <property type="term" value="P:glycerophospholipid biosynthetic process"/>
    <property type="evidence" value="ECO:0007669"/>
    <property type="project" value="TreeGrafter"/>
</dbReference>
<dbReference type="PANTHER" id="PTHR14269">
    <property type="entry name" value="CDP-DIACYLGLYCEROL--GLYCEROL-3-PHOSPHATE 3-PHOSPHATIDYLTRANSFERASE-RELATED"/>
    <property type="match status" value="1"/>
</dbReference>
<evidence type="ECO:0000313" key="1">
    <source>
        <dbReference type="EMBL" id="KAF1983871.1"/>
    </source>
</evidence>
<organism evidence="1 2">
    <name type="scientific">Aulographum hederae CBS 113979</name>
    <dbReference type="NCBI Taxonomy" id="1176131"/>
    <lineage>
        <taxon>Eukaryota</taxon>
        <taxon>Fungi</taxon>
        <taxon>Dikarya</taxon>
        <taxon>Ascomycota</taxon>
        <taxon>Pezizomycotina</taxon>
        <taxon>Dothideomycetes</taxon>
        <taxon>Pleosporomycetidae</taxon>
        <taxon>Aulographales</taxon>
        <taxon>Aulographaceae</taxon>
    </lineage>
</organism>
<name>A0A6G1GSE6_9PEZI</name>
<dbReference type="InterPro" id="IPR006357">
    <property type="entry name" value="HAD-SF_hydro_IIA"/>
</dbReference>
<dbReference type="Gene3D" id="3.40.50.1000">
    <property type="entry name" value="HAD superfamily/HAD-like"/>
    <property type="match status" value="2"/>
</dbReference>
<dbReference type="OrthoDB" id="270009at2759"/>
<reference evidence="1" key="1">
    <citation type="journal article" date="2020" name="Stud. Mycol.">
        <title>101 Dothideomycetes genomes: a test case for predicting lifestyles and emergence of pathogens.</title>
        <authorList>
            <person name="Haridas S."/>
            <person name="Albert R."/>
            <person name="Binder M."/>
            <person name="Bloem J."/>
            <person name="Labutti K."/>
            <person name="Salamov A."/>
            <person name="Andreopoulos B."/>
            <person name="Baker S."/>
            <person name="Barry K."/>
            <person name="Bills G."/>
            <person name="Bluhm B."/>
            <person name="Cannon C."/>
            <person name="Castanera R."/>
            <person name="Culley D."/>
            <person name="Daum C."/>
            <person name="Ezra D."/>
            <person name="Gonzalez J."/>
            <person name="Henrissat B."/>
            <person name="Kuo A."/>
            <person name="Liang C."/>
            <person name="Lipzen A."/>
            <person name="Lutzoni F."/>
            <person name="Magnuson J."/>
            <person name="Mondo S."/>
            <person name="Nolan M."/>
            <person name="Ohm R."/>
            <person name="Pangilinan J."/>
            <person name="Park H.-J."/>
            <person name="Ramirez L."/>
            <person name="Alfaro M."/>
            <person name="Sun H."/>
            <person name="Tritt A."/>
            <person name="Yoshinaga Y."/>
            <person name="Zwiers L.-H."/>
            <person name="Turgeon B."/>
            <person name="Goodwin S."/>
            <person name="Spatafora J."/>
            <person name="Crous P."/>
            <person name="Grigoriev I."/>
        </authorList>
    </citation>
    <scope>NUCLEOTIDE SEQUENCE</scope>
    <source>
        <strain evidence="1">CBS 113979</strain>
    </source>
</reference>
<keyword evidence="1" id="KW-0378">Hydrolase</keyword>
<dbReference type="EMBL" id="ML977172">
    <property type="protein sequence ID" value="KAF1983871.1"/>
    <property type="molecule type" value="Genomic_DNA"/>
</dbReference>
<dbReference type="InterPro" id="IPR036412">
    <property type="entry name" value="HAD-like_sf"/>
</dbReference>
<gene>
    <name evidence="1" type="ORF">K402DRAFT_456337</name>
</gene>
<accession>A0A6G1GSE6</accession>
<dbReference type="Proteomes" id="UP000800041">
    <property type="component" value="Unassembled WGS sequence"/>
</dbReference>
<dbReference type="InterPro" id="IPR050324">
    <property type="entry name" value="CDP-alcohol_PTase-I"/>
</dbReference>